<keyword evidence="7" id="KW-0418">Kinase</keyword>
<dbReference type="PANTHER" id="PTHR33799:SF1">
    <property type="entry name" value="PTS SYSTEM MANNOSE-SPECIFIC EIIAB COMPONENT-RELATED"/>
    <property type="match status" value="1"/>
</dbReference>
<name>A0A6S6M4B0_9BACT</name>
<dbReference type="KEGG" id="gbn:GEOBRER4_32600"/>
<dbReference type="GO" id="GO:0009401">
    <property type="term" value="P:phosphoenolpyruvate-dependent sugar phosphotransferase system"/>
    <property type="evidence" value="ECO:0007669"/>
    <property type="project" value="UniProtKB-KW"/>
</dbReference>
<dbReference type="Pfam" id="PF03610">
    <property type="entry name" value="EIIA-man"/>
    <property type="match status" value="1"/>
</dbReference>
<feature type="domain" description="PTS EIIA type-4" evidence="8">
    <location>
        <begin position="1"/>
        <end position="122"/>
    </location>
</feature>
<evidence type="ECO:0000313" key="10">
    <source>
        <dbReference type="Proteomes" id="UP000515472"/>
    </source>
</evidence>
<evidence type="ECO:0000256" key="4">
    <source>
        <dbReference type="ARBA" id="ARBA00022597"/>
    </source>
</evidence>
<dbReference type="GO" id="GO:0016301">
    <property type="term" value="F:kinase activity"/>
    <property type="evidence" value="ECO:0007669"/>
    <property type="project" value="UniProtKB-KW"/>
</dbReference>
<dbReference type="Gene3D" id="3.40.50.510">
    <property type="entry name" value="Phosphotransferase system, mannose-type IIA component"/>
    <property type="match status" value="1"/>
</dbReference>
<keyword evidence="2" id="KW-0813">Transport</keyword>
<proteinExistence type="predicted"/>
<dbReference type="InterPro" id="IPR033887">
    <property type="entry name" value="PTS_IIA_man"/>
</dbReference>
<dbReference type="GO" id="GO:0016020">
    <property type="term" value="C:membrane"/>
    <property type="evidence" value="ECO:0007669"/>
    <property type="project" value="InterPro"/>
</dbReference>
<evidence type="ECO:0000313" key="9">
    <source>
        <dbReference type="EMBL" id="BCG48510.1"/>
    </source>
</evidence>
<evidence type="ECO:0000256" key="6">
    <source>
        <dbReference type="ARBA" id="ARBA00022683"/>
    </source>
</evidence>
<accession>A0A6S6M4B0</accession>
<organism evidence="9 10">
    <name type="scientific">Citrifermentans bremense</name>
    <dbReference type="NCBI Taxonomy" id="60035"/>
    <lineage>
        <taxon>Bacteria</taxon>
        <taxon>Pseudomonadati</taxon>
        <taxon>Thermodesulfobacteriota</taxon>
        <taxon>Desulfuromonadia</taxon>
        <taxon>Geobacterales</taxon>
        <taxon>Geobacteraceae</taxon>
        <taxon>Citrifermentans</taxon>
    </lineage>
</organism>
<dbReference type="Proteomes" id="UP000515472">
    <property type="component" value="Chromosome"/>
</dbReference>
<evidence type="ECO:0000256" key="2">
    <source>
        <dbReference type="ARBA" id="ARBA00022448"/>
    </source>
</evidence>
<dbReference type="CDD" id="cd00006">
    <property type="entry name" value="PTS_IIA_man"/>
    <property type="match status" value="1"/>
</dbReference>
<dbReference type="InterPro" id="IPR004701">
    <property type="entry name" value="PTS_EIIA_man-typ"/>
</dbReference>
<dbReference type="RefSeq" id="WP_085815280.1">
    <property type="nucleotide sequence ID" value="NZ_AP023213.1"/>
</dbReference>
<dbReference type="AlphaFoldDB" id="A0A6S6M4B0"/>
<dbReference type="EMBL" id="AP023213">
    <property type="protein sequence ID" value="BCG48510.1"/>
    <property type="molecule type" value="Genomic_DNA"/>
</dbReference>
<evidence type="ECO:0000256" key="5">
    <source>
        <dbReference type="ARBA" id="ARBA00022679"/>
    </source>
</evidence>
<keyword evidence="10" id="KW-1185">Reference proteome</keyword>
<comment type="subcellular location">
    <subcellularLocation>
        <location evidence="1">Cytoplasm</location>
    </subcellularLocation>
</comment>
<keyword evidence="6" id="KW-0598">Phosphotransferase system</keyword>
<evidence type="ECO:0000256" key="1">
    <source>
        <dbReference type="ARBA" id="ARBA00004496"/>
    </source>
</evidence>
<keyword evidence="4" id="KW-0762">Sugar transport</keyword>
<sequence>MIGLLLVAHAGVASELLAAAEMIVGKLELAEAVGVTPDASATDVMAAIKEAVARVSEEGAIIMTDMFGGTPSNMSISFLEEGRVEVLTGVNLPMLIRFTQERGRCSVGELALKLKESAVEGITVAGDYLKK</sequence>
<keyword evidence="3" id="KW-0963">Cytoplasm</keyword>
<dbReference type="GO" id="GO:0005737">
    <property type="term" value="C:cytoplasm"/>
    <property type="evidence" value="ECO:0007669"/>
    <property type="project" value="UniProtKB-SubCell"/>
</dbReference>
<reference evidence="9 10" key="1">
    <citation type="submission" date="2020-06" db="EMBL/GenBank/DDBJ databases">
        <title>Interaction of electrochemicaly active bacteria, Geobacter bremensis R4 on different carbon anode.</title>
        <authorList>
            <person name="Meng L."/>
            <person name="Yoshida N."/>
        </authorList>
    </citation>
    <scope>NUCLEOTIDE SEQUENCE [LARGE SCALE GENOMIC DNA]</scope>
    <source>
        <strain evidence="9 10">R4</strain>
    </source>
</reference>
<evidence type="ECO:0000256" key="7">
    <source>
        <dbReference type="ARBA" id="ARBA00022777"/>
    </source>
</evidence>
<keyword evidence="5" id="KW-0808">Transferase</keyword>
<gene>
    <name evidence="9" type="ORF">GEOBRER4_n3405</name>
</gene>
<protein>
    <submittedName>
        <fullName evidence="9">PTS system, mannose/fructose/sorbose family, IIA component</fullName>
    </submittedName>
</protein>
<dbReference type="SUPFAM" id="SSF53062">
    <property type="entry name" value="PTS system fructose IIA component-like"/>
    <property type="match status" value="1"/>
</dbReference>
<evidence type="ECO:0000256" key="3">
    <source>
        <dbReference type="ARBA" id="ARBA00022490"/>
    </source>
</evidence>
<dbReference type="InterPro" id="IPR036662">
    <property type="entry name" value="PTS_EIIA_man-typ_sf"/>
</dbReference>
<dbReference type="InterPro" id="IPR051471">
    <property type="entry name" value="Bacterial_PTS_sugar_comp"/>
</dbReference>
<dbReference type="PROSITE" id="PS51096">
    <property type="entry name" value="PTS_EIIA_TYPE_4"/>
    <property type="match status" value="1"/>
</dbReference>
<dbReference type="PANTHER" id="PTHR33799">
    <property type="entry name" value="PTS PERMEASE-RELATED-RELATED"/>
    <property type="match status" value="1"/>
</dbReference>
<evidence type="ECO:0000259" key="8">
    <source>
        <dbReference type="PROSITE" id="PS51096"/>
    </source>
</evidence>